<dbReference type="OMA" id="LCRWFLP"/>
<proteinExistence type="predicted"/>
<gene>
    <name evidence="3" type="primary">LOC106055910</name>
</gene>
<dbReference type="RefSeq" id="XP_013067899.2">
    <property type="nucleotide sequence ID" value="XM_013212445.2"/>
</dbReference>
<feature type="transmembrane region" description="Helical" evidence="1">
    <location>
        <begin position="41"/>
        <end position="62"/>
    </location>
</feature>
<keyword evidence="1" id="KW-0812">Transmembrane</keyword>
<dbReference type="OrthoDB" id="10042902at2759"/>
<accession>A0A9U8E021</accession>
<feature type="transmembrane region" description="Helical" evidence="1">
    <location>
        <begin position="128"/>
        <end position="147"/>
    </location>
</feature>
<reference evidence="3" key="1">
    <citation type="submission" date="2025-08" db="UniProtKB">
        <authorList>
            <consortium name="RefSeq"/>
        </authorList>
    </citation>
    <scope>IDENTIFICATION</scope>
</reference>
<dbReference type="AlphaFoldDB" id="A0A9U8E021"/>
<keyword evidence="1" id="KW-1133">Transmembrane helix</keyword>
<dbReference type="GeneID" id="106055910"/>
<keyword evidence="2" id="KW-1185">Reference proteome</keyword>
<dbReference type="Proteomes" id="UP001165740">
    <property type="component" value="Chromosome 2"/>
</dbReference>
<feature type="transmembrane region" description="Helical" evidence="1">
    <location>
        <begin position="238"/>
        <end position="263"/>
    </location>
</feature>
<organism evidence="2 3">
    <name type="scientific">Biomphalaria glabrata</name>
    <name type="common">Bloodfluke planorb</name>
    <name type="synonym">Freshwater snail</name>
    <dbReference type="NCBI Taxonomy" id="6526"/>
    <lineage>
        <taxon>Eukaryota</taxon>
        <taxon>Metazoa</taxon>
        <taxon>Spiralia</taxon>
        <taxon>Lophotrochozoa</taxon>
        <taxon>Mollusca</taxon>
        <taxon>Gastropoda</taxon>
        <taxon>Heterobranchia</taxon>
        <taxon>Euthyneura</taxon>
        <taxon>Panpulmonata</taxon>
        <taxon>Hygrophila</taxon>
        <taxon>Lymnaeoidea</taxon>
        <taxon>Planorbidae</taxon>
        <taxon>Biomphalaria</taxon>
    </lineage>
</organism>
<feature type="transmembrane region" description="Helical" evidence="1">
    <location>
        <begin position="159"/>
        <end position="179"/>
    </location>
</feature>
<feature type="transmembrane region" description="Helical" evidence="1">
    <location>
        <begin position="191"/>
        <end position="211"/>
    </location>
</feature>
<feature type="transmembrane region" description="Helical" evidence="1">
    <location>
        <begin position="12"/>
        <end position="35"/>
    </location>
</feature>
<evidence type="ECO:0000313" key="2">
    <source>
        <dbReference type="Proteomes" id="UP001165740"/>
    </source>
</evidence>
<protein>
    <submittedName>
        <fullName evidence="3">Transmembrane protein 26-like</fullName>
    </submittedName>
</protein>
<dbReference type="PANTHER" id="PTHR22168:SF3">
    <property type="entry name" value="TRANSMEMBRANE PROTEIN 26"/>
    <property type="match status" value="1"/>
</dbReference>
<sequence length="326" mass="38019">MLSSLTCQDFFDILKAIFVRCMLVTHALMAVWRVTVSYNNNLYWILAGILVLLFAESCYTIIRRRGKEYQRFMPAFLFYLSTLLSCIWLLELDKTEKYLLGQAELLDKQINSSQDLRIPEPSLTPNTWIMLVEEMFPYLVLLSRWILPRGNVNRKELVELLFAFIGIGGDIMEYFSLLGEEAVRPNRRLCYVVLAIWSLSVLQFTVTVTVIHQPKRQRNINVVVDSTELVLHKKQQKFWYEVLAILLTLLMQDIPFLIVRVYIMINCSIVDYSLIFFTSKNAMIISLLIYKLLILCGSYYLSDEEDEYDEVFGQPAQKKEGQQSPP</sequence>
<dbReference type="Pfam" id="PF09772">
    <property type="entry name" value="Tmem26"/>
    <property type="match status" value="1"/>
</dbReference>
<evidence type="ECO:0000313" key="3">
    <source>
        <dbReference type="RefSeq" id="XP_013067899.2"/>
    </source>
</evidence>
<keyword evidence="1" id="KW-0472">Membrane</keyword>
<name>A0A9U8E021_BIOGL</name>
<dbReference type="KEGG" id="bgt:106055910"/>
<dbReference type="InterPro" id="IPR019169">
    <property type="entry name" value="Transmembrane_26"/>
</dbReference>
<evidence type="ECO:0000256" key="1">
    <source>
        <dbReference type="SAM" id="Phobius"/>
    </source>
</evidence>
<feature type="transmembrane region" description="Helical" evidence="1">
    <location>
        <begin position="283"/>
        <end position="301"/>
    </location>
</feature>
<dbReference type="PANTHER" id="PTHR22168">
    <property type="entry name" value="TMEM26 PROTEIN"/>
    <property type="match status" value="1"/>
</dbReference>
<feature type="transmembrane region" description="Helical" evidence="1">
    <location>
        <begin position="74"/>
        <end position="90"/>
    </location>
</feature>